<organism evidence="7 8">
    <name type="scientific">Actinopolymorpha pittospori</name>
    <dbReference type="NCBI Taxonomy" id="648752"/>
    <lineage>
        <taxon>Bacteria</taxon>
        <taxon>Bacillati</taxon>
        <taxon>Actinomycetota</taxon>
        <taxon>Actinomycetes</taxon>
        <taxon>Propionibacteriales</taxon>
        <taxon>Actinopolymorphaceae</taxon>
        <taxon>Actinopolymorpha</taxon>
    </lineage>
</organism>
<comment type="similarity">
    <text evidence="1">Belongs to the peptidase S33 family.</text>
</comment>
<gene>
    <name evidence="7" type="ORF">HEB94_001080</name>
</gene>
<evidence type="ECO:0000256" key="3">
    <source>
        <dbReference type="ARBA" id="ARBA00022801"/>
    </source>
</evidence>
<proteinExistence type="inferred from homology"/>
<feature type="signal peptide" evidence="4">
    <location>
        <begin position="1"/>
        <end position="31"/>
    </location>
</feature>
<dbReference type="Proteomes" id="UP000638648">
    <property type="component" value="Unassembled WGS sequence"/>
</dbReference>
<dbReference type="EMBL" id="JADBEM010000001">
    <property type="protein sequence ID" value="MBE1604232.1"/>
    <property type="molecule type" value="Genomic_DNA"/>
</dbReference>
<dbReference type="Gene3D" id="3.40.50.1820">
    <property type="entry name" value="alpha/beta hydrolase"/>
    <property type="match status" value="1"/>
</dbReference>
<dbReference type="GO" id="GO:0016787">
    <property type="term" value="F:hydrolase activity"/>
    <property type="evidence" value="ECO:0007669"/>
    <property type="project" value="UniProtKB-KW"/>
</dbReference>
<protein>
    <submittedName>
        <fullName evidence="7">Pimeloyl-ACP methyl ester carboxylesterase</fullName>
    </submittedName>
</protein>
<dbReference type="InterPro" id="IPR000073">
    <property type="entry name" value="AB_hydrolase_1"/>
</dbReference>
<reference evidence="7" key="1">
    <citation type="submission" date="2020-10" db="EMBL/GenBank/DDBJ databases">
        <title>Sequencing the genomes of 1000 actinobacteria strains.</title>
        <authorList>
            <person name="Klenk H.-P."/>
        </authorList>
    </citation>
    <scope>NUCLEOTIDE SEQUENCE</scope>
    <source>
        <strain evidence="7">DSM 45354</strain>
    </source>
</reference>
<dbReference type="InterPro" id="IPR051601">
    <property type="entry name" value="Serine_prot/Carboxylest_S33"/>
</dbReference>
<accession>A0A927R6A5</accession>
<dbReference type="SUPFAM" id="SSF53474">
    <property type="entry name" value="alpha/beta-Hydrolases"/>
    <property type="match status" value="1"/>
</dbReference>
<dbReference type="RefSeq" id="WP_192748823.1">
    <property type="nucleotide sequence ID" value="NZ_BAABJL010000190.1"/>
</dbReference>
<name>A0A927R6A5_9ACTN</name>
<keyword evidence="2 4" id="KW-0732">Signal</keyword>
<dbReference type="Pfam" id="PF08386">
    <property type="entry name" value="Abhydrolase_4"/>
    <property type="match status" value="1"/>
</dbReference>
<sequence>MAARRTRGRTAFTALGITALATAMFTSTAVAAPQASQTSPTSKATAQSLDWGSCGPKIDTAAQCAMFRVPLDWSDPTGQQIELAVARHPAIDQANKVGTLMFLPGAGVSAVNQVATPTTGGLGQAPELAQRFDIVGIDPRGGGLDLSGGWHDAAVHSQSLGCARPFNDPAVTRFPTDRAGYDRLVAHNRAAADSCVAGSGALVGHLDAESQARDAEALRAALGESKLSWFAWTYGSLVAQTYAHLYPDRVRAMVIDSPLDHTVPAATYLRLQARSTDEAFRRFVAWCARTPYVDPDGETGPRLAEGCALHEEDAGKALDDLIAQADREPIPVPGVDHPITGEELSFSSMYALQNGNLPATLGGWSDLAQGIYEIRRGNTAVYAPGYANTLAPPYYHPYRAVGCLDFPNRVSGYQQFQALRRDVVRLAPHTKGASDSWDYLSGCVGWPYPSTAPDHPLRVRGAAPILLVATRHSPLAPYPLARRVAHQIEDSVVLTYEGDAHIAYFNSACVREQEQRYLVSALTPPPGTSCADSS</sequence>
<dbReference type="Pfam" id="PF00561">
    <property type="entry name" value="Abhydrolase_1"/>
    <property type="match status" value="1"/>
</dbReference>
<evidence type="ECO:0000256" key="4">
    <source>
        <dbReference type="SAM" id="SignalP"/>
    </source>
</evidence>
<dbReference type="InterPro" id="IPR013595">
    <property type="entry name" value="Pept_S33_TAP-like_C"/>
</dbReference>
<evidence type="ECO:0000313" key="8">
    <source>
        <dbReference type="Proteomes" id="UP000638648"/>
    </source>
</evidence>
<dbReference type="PANTHER" id="PTHR43248">
    <property type="entry name" value="2-SUCCINYL-6-HYDROXY-2,4-CYCLOHEXADIENE-1-CARBOXYLATE SYNTHASE"/>
    <property type="match status" value="1"/>
</dbReference>
<evidence type="ECO:0000256" key="1">
    <source>
        <dbReference type="ARBA" id="ARBA00010088"/>
    </source>
</evidence>
<dbReference type="InterPro" id="IPR029058">
    <property type="entry name" value="AB_hydrolase_fold"/>
</dbReference>
<comment type="caution">
    <text evidence="7">The sequence shown here is derived from an EMBL/GenBank/DDBJ whole genome shotgun (WGS) entry which is preliminary data.</text>
</comment>
<keyword evidence="8" id="KW-1185">Reference proteome</keyword>
<keyword evidence="3" id="KW-0378">Hydrolase</keyword>
<dbReference type="AlphaFoldDB" id="A0A927R6A5"/>
<feature type="domain" description="Peptidase S33 tripeptidyl aminopeptidase-like C-terminal" evidence="6">
    <location>
        <begin position="436"/>
        <end position="530"/>
    </location>
</feature>
<evidence type="ECO:0000259" key="5">
    <source>
        <dbReference type="Pfam" id="PF00561"/>
    </source>
</evidence>
<dbReference type="PANTHER" id="PTHR43248:SF29">
    <property type="entry name" value="TRIPEPTIDYL AMINOPEPTIDASE"/>
    <property type="match status" value="1"/>
</dbReference>
<evidence type="ECO:0000259" key="6">
    <source>
        <dbReference type="Pfam" id="PF08386"/>
    </source>
</evidence>
<feature type="chain" id="PRO_5037323926" evidence="4">
    <location>
        <begin position="32"/>
        <end position="534"/>
    </location>
</feature>
<evidence type="ECO:0000313" key="7">
    <source>
        <dbReference type="EMBL" id="MBE1604232.1"/>
    </source>
</evidence>
<feature type="domain" description="AB hydrolase-1" evidence="5">
    <location>
        <begin position="124"/>
        <end position="291"/>
    </location>
</feature>
<evidence type="ECO:0000256" key="2">
    <source>
        <dbReference type="ARBA" id="ARBA00022729"/>
    </source>
</evidence>